<dbReference type="InterPro" id="IPR023827">
    <property type="entry name" value="Peptidase_S8_Asp-AS"/>
</dbReference>
<protein>
    <recommendedName>
        <fullName evidence="13">Peptidase S8/S53 domain-containing protein</fullName>
    </recommendedName>
</protein>
<dbReference type="RefSeq" id="WP_147687054.1">
    <property type="nucleotide sequence ID" value="NZ_VDUX01000005.1"/>
</dbReference>
<dbReference type="GO" id="GO:0006508">
    <property type="term" value="P:proteolysis"/>
    <property type="evidence" value="ECO:0007669"/>
    <property type="project" value="UniProtKB-KW"/>
</dbReference>
<feature type="signal peptide" evidence="8">
    <location>
        <begin position="1"/>
        <end position="23"/>
    </location>
</feature>
<comment type="similarity">
    <text evidence="1 5 6">Belongs to the peptidase S8 family.</text>
</comment>
<dbReference type="PRINTS" id="PR00723">
    <property type="entry name" value="SUBTILISIN"/>
</dbReference>
<dbReference type="Gene3D" id="2.60.40.10">
    <property type="entry name" value="Immunoglobulins"/>
    <property type="match status" value="1"/>
</dbReference>
<feature type="domain" description="Bacterial Ig-like" evidence="10">
    <location>
        <begin position="628"/>
        <end position="709"/>
    </location>
</feature>
<dbReference type="Gene3D" id="3.40.50.200">
    <property type="entry name" value="Peptidase S8/S53 domain"/>
    <property type="match status" value="1"/>
</dbReference>
<feature type="region of interest" description="Disordered" evidence="7">
    <location>
        <begin position="24"/>
        <end position="47"/>
    </location>
</feature>
<feature type="region of interest" description="Disordered" evidence="7">
    <location>
        <begin position="198"/>
        <end position="248"/>
    </location>
</feature>
<evidence type="ECO:0008006" key="13">
    <source>
        <dbReference type="Google" id="ProtNLM"/>
    </source>
</evidence>
<dbReference type="PANTHER" id="PTHR43806:SF11">
    <property type="entry name" value="CEREVISIN-RELATED"/>
    <property type="match status" value="1"/>
</dbReference>
<dbReference type="PROSITE" id="PS51892">
    <property type="entry name" value="SUBTILASE"/>
    <property type="match status" value="1"/>
</dbReference>
<feature type="domain" description="Peptidase S8/S53" evidence="9">
    <location>
        <begin position="186"/>
        <end position="467"/>
    </location>
</feature>
<dbReference type="SUPFAM" id="SSF52743">
    <property type="entry name" value="Subtilisin-like"/>
    <property type="match status" value="1"/>
</dbReference>
<dbReference type="InterPro" id="IPR013783">
    <property type="entry name" value="Ig-like_fold"/>
</dbReference>
<dbReference type="GO" id="GO:0005975">
    <property type="term" value="P:carbohydrate metabolic process"/>
    <property type="evidence" value="ECO:0007669"/>
    <property type="project" value="UniProtKB-ARBA"/>
</dbReference>
<evidence type="ECO:0000259" key="9">
    <source>
        <dbReference type="Pfam" id="PF00082"/>
    </source>
</evidence>
<reference evidence="11 12" key="1">
    <citation type="submission" date="2019-06" db="EMBL/GenBank/DDBJ databases">
        <title>Aeromicrobium sp. nov., isolated from a maize field.</title>
        <authorList>
            <person name="Lin S.-Y."/>
            <person name="Tsai C.-F."/>
            <person name="Young C.-C."/>
        </authorList>
    </citation>
    <scope>NUCLEOTIDE SEQUENCE [LARGE SCALE GENOMIC DNA]</scope>
    <source>
        <strain evidence="11 12">CC-CFT486</strain>
    </source>
</reference>
<keyword evidence="3 5" id="KW-0378">Hydrolase</keyword>
<dbReference type="InterPro" id="IPR022398">
    <property type="entry name" value="Peptidase_S8_His-AS"/>
</dbReference>
<evidence type="ECO:0000256" key="6">
    <source>
        <dbReference type="RuleBase" id="RU003355"/>
    </source>
</evidence>
<evidence type="ECO:0000256" key="4">
    <source>
        <dbReference type="ARBA" id="ARBA00022825"/>
    </source>
</evidence>
<dbReference type="PROSITE" id="PS00138">
    <property type="entry name" value="SUBTILASE_SER"/>
    <property type="match status" value="1"/>
</dbReference>
<comment type="caution">
    <text evidence="11">The sequence shown here is derived from an EMBL/GenBank/DDBJ whole genome shotgun (WGS) entry which is preliminary data.</text>
</comment>
<dbReference type="Proteomes" id="UP000321571">
    <property type="component" value="Unassembled WGS sequence"/>
</dbReference>
<dbReference type="EMBL" id="VDUX01000005">
    <property type="protein sequence ID" value="TXL58080.1"/>
    <property type="molecule type" value="Genomic_DNA"/>
</dbReference>
<feature type="active site" description="Charge relay system" evidence="5">
    <location>
        <position position="452"/>
    </location>
</feature>
<dbReference type="InterPro" id="IPR050131">
    <property type="entry name" value="Peptidase_S8_subtilisin-like"/>
</dbReference>
<evidence type="ECO:0000256" key="3">
    <source>
        <dbReference type="ARBA" id="ARBA00022801"/>
    </source>
</evidence>
<feature type="active site" description="Charge relay system" evidence="5">
    <location>
        <position position="193"/>
    </location>
</feature>
<dbReference type="AlphaFoldDB" id="A0A5C8NHE1"/>
<evidence type="ECO:0000313" key="12">
    <source>
        <dbReference type="Proteomes" id="UP000321571"/>
    </source>
</evidence>
<dbReference type="InterPro" id="IPR000209">
    <property type="entry name" value="Peptidase_S8/S53_dom"/>
</dbReference>
<dbReference type="GO" id="GO:0004252">
    <property type="term" value="F:serine-type endopeptidase activity"/>
    <property type="evidence" value="ECO:0007669"/>
    <property type="project" value="UniProtKB-UniRule"/>
</dbReference>
<dbReference type="Pfam" id="PF16640">
    <property type="entry name" value="Big_3_5"/>
    <property type="match status" value="1"/>
</dbReference>
<keyword evidence="8" id="KW-0732">Signal</keyword>
<proteinExistence type="inferred from homology"/>
<feature type="compositionally biased region" description="Polar residues" evidence="7">
    <location>
        <begin position="24"/>
        <end position="38"/>
    </location>
</feature>
<keyword evidence="4 5" id="KW-0720">Serine protease</keyword>
<dbReference type="InterPro" id="IPR023828">
    <property type="entry name" value="Peptidase_S8_Ser-AS"/>
</dbReference>
<evidence type="ECO:0000256" key="7">
    <source>
        <dbReference type="SAM" id="MobiDB-lite"/>
    </source>
</evidence>
<evidence type="ECO:0000256" key="1">
    <source>
        <dbReference type="ARBA" id="ARBA00011073"/>
    </source>
</evidence>
<feature type="active site" description="Charge relay system" evidence="5">
    <location>
        <position position="265"/>
    </location>
</feature>
<accession>A0A5C8NHE1</accession>
<gene>
    <name evidence="11" type="ORF">FHP06_12210</name>
</gene>
<sequence length="715" mass="75544">MPARRLAIVVTAVVAAVLTGALASPSSADLPTSEQGTSHVGPDVSRHPSRAVGLIVKTKAKQATGDLVARTQAAIGRRAKVASARNLTGRISAVRFRASLDGSSVLAAAKEVEKRSDVEWAIPDMVRRPFVTQPPKDTNDQYFSTLKHLWDNRSASTSLPSPWPNGGFSTRAPYIWRAPQGMGSGDVAVAVIDTGITSHPDLDDQRLPGYDFASAWSDPDYGSEPPDSQDPDGNPGWDSDPSDPGDWIPSNKCGFVHSLIESSWHGTHVAGIVAAEGDNVVGVVGVAPKVKIIPIRVVGRCGAIDSDILTAIEWATGGHITGVPDNPHPAKVVNLSLGAEDTASRVDKACIGYSDAATAARTRGAVIVAAAGNAGVDVRYSVPGACSGIIAVGASSSRGLRASYSNWGERLSFSAIGGDYRVDGDTYTVMSTYNTGTIGPVGPTYLRLEGTSMAAPMASAAAAILSSLGLDTAAKVEAGLRAALRTFPAYNAKYRDFFSNGKPWSELNCRWPNRSVTYACGDGILDLAQVQANISPPTVSGYYRVGQTLKASTGSWNASGRGLSYQWLSDNQPIDGATSSTYKARGWDLNHHLSVRITPKVSAFKPLAKTSAQTPALIQAKSTTSISLPTTISHTKRAYVSVTVKATGYWPTGELTVYDRDKKLLSVHLTSTSQHGTRTIKLPALAKGYHKITVQYGGTKYILPSTSPMKQIKSK</sequence>
<dbReference type="OrthoDB" id="5240813at2"/>
<dbReference type="PANTHER" id="PTHR43806">
    <property type="entry name" value="PEPTIDASE S8"/>
    <property type="match status" value="1"/>
</dbReference>
<evidence type="ECO:0000256" key="5">
    <source>
        <dbReference type="PROSITE-ProRule" id="PRU01240"/>
    </source>
</evidence>
<dbReference type="PROSITE" id="PS00136">
    <property type="entry name" value="SUBTILASE_ASP"/>
    <property type="match status" value="1"/>
</dbReference>
<evidence type="ECO:0000256" key="2">
    <source>
        <dbReference type="ARBA" id="ARBA00022670"/>
    </source>
</evidence>
<evidence type="ECO:0000256" key="8">
    <source>
        <dbReference type="SAM" id="SignalP"/>
    </source>
</evidence>
<keyword evidence="2 5" id="KW-0645">Protease</keyword>
<keyword evidence="12" id="KW-1185">Reference proteome</keyword>
<feature type="compositionally biased region" description="Low complexity" evidence="7">
    <location>
        <begin position="231"/>
        <end position="248"/>
    </location>
</feature>
<dbReference type="Gene3D" id="2.60.40.2700">
    <property type="match status" value="1"/>
</dbReference>
<dbReference type="InterPro" id="IPR036852">
    <property type="entry name" value="Peptidase_S8/S53_dom_sf"/>
</dbReference>
<dbReference type="PROSITE" id="PS00137">
    <property type="entry name" value="SUBTILASE_HIS"/>
    <property type="match status" value="1"/>
</dbReference>
<organism evidence="11 12">
    <name type="scientific">Aeromicrobium terrae</name>
    <dbReference type="NCBI Taxonomy" id="2498846"/>
    <lineage>
        <taxon>Bacteria</taxon>
        <taxon>Bacillati</taxon>
        <taxon>Actinomycetota</taxon>
        <taxon>Actinomycetes</taxon>
        <taxon>Propionibacteriales</taxon>
        <taxon>Nocardioidaceae</taxon>
        <taxon>Aeromicrobium</taxon>
    </lineage>
</organism>
<evidence type="ECO:0000313" key="11">
    <source>
        <dbReference type="EMBL" id="TXL58080.1"/>
    </source>
</evidence>
<dbReference type="InterPro" id="IPR032109">
    <property type="entry name" value="Big_3_5"/>
</dbReference>
<feature type="chain" id="PRO_5023090792" description="Peptidase S8/S53 domain-containing protein" evidence="8">
    <location>
        <begin position="24"/>
        <end position="715"/>
    </location>
</feature>
<evidence type="ECO:0000259" key="10">
    <source>
        <dbReference type="Pfam" id="PF16640"/>
    </source>
</evidence>
<dbReference type="Pfam" id="PF00082">
    <property type="entry name" value="Peptidase_S8"/>
    <property type="match status" value="1"/>
</dbReference>
<name>A0A5C8NHE1_9ACTN</name>
<dbReference type="InterPro" id="IPR015500">
    <property type="entry name" value="Peptidase_S8_subtilisin-rel"/>
</dbReference>